<proteinExistence type="predicted"/>
<sequence length="244" mass="28469">MKKYIILIAIFLIPFVANAITADKLLKEIDNKQFYQSIVYKSVMNITFEGEKLQKKMNVYLRDTISAYIEVSYPPEEKGTRYLKLEDEMWIYLPAADDVIRISGHMLKQSMLGSDMSYEDASSNDRLSEIYDAEFDTTNHDNNMYVLNLTANVKKTSYYRRKLYIDKSSKLILKMDLIAKSGKLLKTMKFDDYKIYGGIYIPGYMLIEDKIRGNSSTEMYLNDIKIGQQIPGRMFTKAYLRRKS</sequence>
<evidence type="ECO:0000313" key="3">
    <source>
        <dbReference type="EMBL" id="RKX72312.1"/>
    </source>
</evidence>
<dbReference type="AlphaFoldDB" id="A0A660SPD0"/>
<comment type="caution">
    <text evidence="3">The sequence shown here is derived from an EMBL/GenBank/DDBJ whole genome shotgun (WGS) entry which is preliminary data.</text>
</comment>
<evidence type="ECO:0000259" key="2">
    <source>
        <dbReference type="Pfam" id="PF17131"/>
    </source>
</evidence>
<name>A0A660SPD0_UNCT6</name>
<dbReference type="InterPro" id="IPR033399">
    <property type="entry name" value="TP_0789-like"/>
</dbReference>
<feature type="chain" id="PRO_5024863829" description="Uncharacterized protein TP-0789 domain-containing protein" evidence="1">
    <location>
        <begin position="20"/>
        <end position="244"/>
    </location>
</feature>
<dbReference type="Proteomes" id="UP000271125">
    <property type="component" value="Unassembled WGS sequence"/>
</dbReference>
<dbReference type="CDD" id="cd16329">
    <property type="entry name" value="LolA_like"/>
    <property type="match status" value="1"/>
</dbReference>
<gene>
    <name evidence="3" type="ORF">DRP43_01070</name>
</gene>
<organism evidence="3 4">
    <name type="scientific">candidate division TA06 bacterium</name>
    <dbReference type="NCBI Taxonomy" id="2250710"/>
    <lineage>
        <taxon>Bacteria</taxon>
        <taxon>Bacteria division TA06</taxon>
    </lineage>
</organism>
<protein>
    <recommendedName>
        <fullName evidence="2">Uncharacterized protein TP-0789 domain-containing protein</fullName>
    </recommendedName>
</protein>
<dbReference type="Gene3D" id="2.50.20.10">
    <property type="entry name" value="Lipoprotein localisation LolA/LolB/LppX"/>
    <property type="match status" value="1"/>
</dbReference>
<accession>A0A660SPD0</accession>
<dbReference type="Pfam" id="PF17131">
    <property type="entry name" value="LolA_like"/>
    <property type="match status" value="1"/>
</dbReference>
<dbReference type="EMBL" id="QNBD01000030">
    <property type="protein sequence ID" value="RKX72312.1"/>
    <property type="molecule type" value="Genomic_DNA"/>
</dbReference>
<feature type="signal peptide" evidence="1">
    <location>
        <begin position="1"/>
        <end position="19"/>
    </location>
</feature>
<feature type="domain" description="Uncharacterized protein TP-0789" evidence="2">
    <location>
        <begin position="67"/>
        <end position="242"/>
    </location>
</feature>
<evidence type="ECO:0000313" key="4">
    <source>
        <dbReference type="Proteomes" id="UP000271125"/>
    </source>
</evidence>
<reference evidence="3 4" key="1">
    <citation type="submission" date="2018-06" db="EMBL/GenBank/DDBJ databases">
        <title>Extensive metabolic versatility and redundancy in microbially diverse, dynamic hydrothermal sediments.</title>
        <authorList>
            <person name="Dombrowski N."/>
            <person name="Teske A."/>
            <person name="Baker B.J."/>
        </authorList>
    </citation>
    <scope>NUCLEOTIDE SEQUENCE [LARGE SCALE GENOMIC DNA]</scope>
    <source>
        <strain evidence="3">B10_G13</strain>
    </source>
</reference>
<keyword evidence="1" id="KW-0732">Signal</keyword>
<evidence type="ECO:0000256" key="1">
    <source>
        <dbReference type="SAM" id="SignalP"/>
    </source>
</evidence>